<evidence type="ECO:0000259" key="5">
    <source>
        <dbReference type="PROSITE" id="PS51123"/>
    </source>
</evidence>
<evidence type="ECO:0000256" key="3">
    <source>
        <dbReference type="ARBA" id="ARBA00023237"/>
    </source>
</evidence>
<dbReference type="PROSITE" id="PS51123">
    <property type="entry name" value="OMPA_2"/>
    <property type="match status" value="1"/>
</dbReference>
<comment type="subcellular location">
    <subcellularLocation>
        <location evidence="1">Cell outer membrane</location>
    </subcellularLocation>
</comment>
<evidence type="ECO:0000256" key="2">
    <source>
        <dbReference type="ARBA" id="ARBA00023136"/>
    </source>
</evidence>
<proteinExistence type="predicted"/>
<dbReference type="PRINTS" id="PR01021">
    <property type="entry name" value="OMPADOMAIN"/>
</dbReference>
<dbReference type="InterPro" id="IPR050330">
    <property type="entry name" value="Bact_OuterMem_StrucFunc"/>
</dbReference>
<dbReference type="InterPro" id="IPR006664">
    <property type="entry name" value="OMP_bac"/>
</dbReference>
<gene>
    <name evidence="6" type="ORF">CSA56_07290</name>
</gene>
<dbReference type="PANTHER" id="PTHR30329">
    <property type="entry name" value="STATOR ELEMENT OF FLAGELLAR MOTOR COMPLEX"/>
    <property type="match status" value="1"/>
</dbReference>
<protein>
    <recommendedName>
        <fullName evidence="5">OmpA-like domain-containing protein</fullName>
    </recommendedName>
</protein>
<evidence type="ECO:0000256" key="4">
    <source>
        <dbReference type="PROSITE-ProRule" id="PRU00473"/>
    </source>
</evidence>
<evidence type="ECO:0000256" key="1">
    <source>
        <dbReference type="ARBA" id="ARBA00004442"/>
    </source>
</evidence>
<organism evidence="6 7">
    <name type="scientific">candidate division KSB3 bacterium</name>
    <dbReference type="NCBI Taxonomy" id="2044937"/>
    <lineage>
        <taxon>Bacteria</taxon>
        <taxon>candidate division KSB3</taxon>
    </lineage>
</organism>
<dbReference type="EMBL" id="PDSK01000082">
    <property type="protein sequence ID" value="PIE34588.1"/>
    <property type="molecule type" value="Genomic_DNA"/>
</dbReference>
<dbReference type="InterPro" id="IPR006665">
    <property type="entry name" value="OmpA-like"/>
</dbReference>
<evidence type="ECO:0000313" key="6">
    <source>
        <dbReference type="EMBL" id="PIE34588.1"/>
    </source>
</evidence>
<dbReference type="Proteomes" id="UP000230821">
    <property type="component" value="Unassembled WGS sequence"/>
</dbReference>
<dbReference type="Gene3D" id="3.30.1330.60">
    <property type="entry name" value="OmpA-like domain"/>
    <property type="match status" value="1"/>
</dbReference>
<name>A0A2G6KFZ2_9BACT</name>
<dbReference type="InterPro" id="IPR036737">
    <property type="entry name" value="OmpA-like_sf"/>
</dbReference>
<dbReference type="GO" id="GO:0009279">
    <property type="term" value="C:cell outer membrane"/>
    <property type="evidence" value="ECO:0007669"/>
    <property type="project" value="UniProtKB-SubCell"/>
</dbReference>
<dbReference type="InterPro" id="IPR006690">
    <property type="entry name" value="OMPA-like_CS"/>
</dbReference>
<dbReference type="PROSITE" id="PS01068">
    <property type="entry name" value="OMPA_1"/>
    <property type="match status" value="1"/>
</dbReference>
<keyword evidence="3" id="KW-0998">Cell outer membrane</keyword>
<dbReference type="CDD" id="cd07185">
    <property type="entry name" value="OmpA_C-like"/>
    <property type="match status" value="1"/>
</dbReference>
<keyword evidence="2 4" id="KW-0472">Membrane</keyword>
<dbReference type="AlphaFoldDB" id="A0A2G6KFZ2"/>
<dbReference type="SUPFAM" id="SSF103088">
    <property type="entry name" value="OmpA-like"/>
    <property type="match status" value="1"/>
</dbReference>
<dbReference type="Pfam" id="PF00691">
    <property type="entry name" value="OmpA"/>
    <property type="match status" value="1"/>
</dbReference>
<dbReference type="PROSITE" id="PS51257">
    <property type="entry name" value="PROKAR_LIPOPROTEIN"/>
    <property type="match status" value="1"/>
</dbReference>
<reference evidence="6 7" key="1">
    <citation type="submission" date="2017-10" db="EMBL/GenBank/DDBJ databases">
        <title>Novel microbial diversity and functional potential in the marine mammal oral microbiome.</title>
        <authorList>
            <person name="Dudek N.K."/>
            <person name="Sun C.L."/>
            <person name="Burstein D."/>
            <person name="Kantor R.S."/>
            <person name="Aliaga Goltsman D.S."/>
            <person name="Bik E.M."/>
            <person name="Thomas B.C."/>
            <person name="Banfield J.F."/>
            <person name="Relman D.A."/>
        </authorList>
    </citation>
    <scope>NUCLEOTIDE SEQUENCE [LARGE SCALE GENOMIC DNA]</scope>
    <source>
        <strain evidence="6">DOLJORAL78_47_16</strain>
    </source>
</reference>
<evidence type="ECO:0000313" key="7">
    <source>
        <dbReference type="Proteomes" id="UP000230821"/>
    </source>
</evidence>
<accession>A0A2G6KFZ2</accession>
<sequence length="257" mass="28514">MTTQTQKAGLVMIGVLGILLGGCGGTLERTHKILGRDVADHRASAGDEWCPTITTFIVSPTTVECGGEVMLEIAATTREDIELEYIWDIEGQAFDTGKRAIWKTPTNRTIEDPQKTYIVRGVVSDGECSVTQSVEVKVLCSTAFDLKVHFEFAKAELDATAKSKLDHFAKKLQQSPDYAVLIEGHTDAIGGEPANRLLGQKRARVVRNYLIETWHIDPERLLTRSFGEEKPIAPNESDEGRALNRRAEIFRIMLDTK</sequence>
<dbReference type="PANTHER" id="PTHR30329:SF21">
    <property type="entry name" value="LIPOPROTEIN YIAD-RELATED"/>
    <property type="match status" value="1"/>
</dbReference>
<feature type="domain" description="OmpA-like" evidence="5">
    <location>
        <begin position="137"/>
        <end position="255"/>
    </location>
</feature>
<comment type="caution">
    <text evidence="6">The sequence shown here is derived from an EMBL/GenBank/DDBJ whole genome shotgun (WGS) entry which is preliminary data.</text>
</comment>